<dbReference type="InterPro" id="IPR007175">
    <property type="entry name" value="Rpr2/Snm1/Rpp21"/>
</dbReference>
<keyword evidence="1" id="KW-0819">tRNA processing</keyword>
<dbReference type="GeneID" id="117146484"/>
<feature type="region of interest" description="Disordered" evidence="5">
    <location>
        <begin position="87"/>
        <end position="131"/>
    </location>
</feature>
<evidence type="ECO:0000256" key="2">
    <source>
        <dbReference type="ARBA" id="ARBA00022723"/>
    </source>
</evidence>
<dbReference type="AlphaFoldDB" id="A0A6P8KH03"/>
<name>A0A6P8KH03_DROMA</name>
<feature type="compositionally biased region" description="Basic residues" evidence="5">
    <location>
        <begin position="102"/>
        <end position="115"/>
    </location>
</feature>
<dbReference type="Pfam" id="PF04032">
    <property type="entry name" value="Rpr2"/>
    <property type="match status" value="1"/>
</dbReference>
<dbReference type="GO" id="GO:0046872">
    <property type="term" value="F:metal ion binding"/>
    <property type="evidence" value="ECO:0007669"/>
    <property type="project" value="UniProtKB-KW"/>
</dbReference>
<evidence type="ECO:0000313" key="7">
    <source>
        <dbReference type="RefSeq" id="XP_033168615.1"/>
    </source>
</evidence>
<comment type="similarity">
    <text evidence="4">Belongs to the eukaryotic/archaeal RNase P protein component 4 family.</text>
</comment>
<evidence type="ECO:0000256" key="3">
    <source>
        <dbReference type="ARBA" id="ARBA00022833"/>
    </source>
</evidence>
<protein>
    <submittedName>
        <fullName evidence="7">Uncharacterized protein LOC117146484</fullName>
    </submittedName>
</protein>
<dbReference type="RefSeq" id="XP_033168615.1">
    <property type="nucleotide sequence ID" value="XM_033312724.1"/>
</dbReference>
<keyword evidence="2" id="KW-0479">Metal-binding</keyword>
<accession>A0A6P8KH03</accession>
<keyword evidence="6" id="KW-1185">Reference proteome</keyword>
<evidence type="ECO:0000256" key="4">
    <source>
        <dbReference type="ARBA" id="ARBA00038402"/>
    </source>
</evidence>
<evidence type="ECO:0000256" key="1">
    <source>
        <dbReference type="ARBA" id="ARBA00022694"/>
    </source>
</evidence>
<sequence length="183" mass="20547">MSKDNKMKHLTQLGISSRMNFLFQASNLMAVGNQPKLAAYYGKLCRNVGNKAVMHMAPALKRSLCRRCFLPLIPGVNTELHVAEGAQDAKTAAHAPSNGAAKTKKKRHRRQRKKPQSQNTGNTNQEESEVQIQESTEQLSLFLECSLCCGRRSFAANSQRDCWLEQPQSMVQVVSFPKEKDQR</sequence>
<evidence type="ECO:0000256" key="5">
    <source>
        <dbReference type="SAM" id="MobiDB-lite"/>
    </source>
</evidence>
<proteinExistence type="inferred from homology"/>
<dbReference type="PANTHER" id="PTHR14742">
    <property type="entry name" value="RIBONUCLEASE P SUBUNIT P21"/>
    <property type="match status" value="1"/>
</dbReference>
<reference evidence="7" key="1">
    <citation type="submission" date="2025-08" db="UniProtKB">
        <authorList>
            <consortium name="RefSeq"/>
        </authorList>
    </citation>
    <scope>IDENTIFICATION</scope>
    <source>
        <strain evidence="7">Mau12</strain>
        <tissue evidence="7">Whole Body</tissue>
    </source>
</reference>
<dbReference type="PANTHER" id="PTHR14742:SF0">
    <property type="entry name" value="RIBONUCLEASE P PROTEIN SUBUNIT P21"/>
    <property type="match status" value="1"/>
</dbReference>
<evidence type="ECO:0000313" key="6">
    <source>
        <dbReference type="Proteomes" id="UP000515162"/>
    </source>
</evidence>
<dbReference type="GO" id="GO:0005655">
    <property type="term" value="C:nucleolar ribonuclease P complex"/>
    <property type="evidence" value="ECO:0007669"/>
    <property type="project" value="TreeGrafter"/>
</dbReference>
<gene>
    <name evidence="7" type="primary">LOC117146484</name>
</gene>
<dbReference type="CTD" id="79897"/>
<feature type="compositionally biased region" description="Polar residues" evidence="5">
    <location>
        <begin position="116"/>
        <end position="131"/>
    </location>
</feature>
<organism evidence="6 7">
    <name type="scientific">Drosophila mauritiana</name>
    <name type="common">Fruit fly</name>
    <dbReference type="NCBI Taxonomy" id="7226"/>
    <lineage>
        <taxon>Eukaryota</taxon>
        <taxon>Metazoa</taxon>
        <taxon>Ecdysozoa</taxon>
        <taxon>Arthropoda</taxon>
        <taxon>Hexapoda</taxon>
        <taxon>Insecta</taxon>
        <taxon>Pterygota</taxon>
        <taxon>Neoptera</taxon>
        <taxon>Endopterygota</taxon>
        <taxon>Diptera</taxon>
        <taxon>Brachycera</taxon>
        <taxon>Muscomorpha</taxon>
        <taxon>Ephydroidea</taxon>
        <taxon>Drosophilidae</taxon>
        <taxon>Drosophila</taxon>
        <taxon>Sophophora</taxon>
    </lineage>
</organism>
<dbReference type="GO" id="GO:0008033">
    <property type="term" value="P:tRNA processing"/>
    <property type="evidence" value="ECO:0007669"/>
    <property type="project" value="UniProtKB-KW"/>
</dbReference>
<dbReference type="Proteomes" id="UP000515162">
    <property type="component" value="Chromosome X"/>
</dbReference>
<keyword evidence="3" id="KW-0862">Zinc</keyword>